<organism evidence="2 3">
    <name type="scientific">Solirubrobacter phytolaccae</name>
    <dbReference type="NCBI Taxonomy" id="1404360"/>
    <lineage>
        <taxon>Bacteria</taxon>
        <taxon>Bacillati</taxon>
        <taxon>Actinomycetota</taxon>
        <taxon>Thermoleophilia</taxon>
        <taxon>Solirubrobacterales</taxon>
        <taxon>Solirubrobacteraceae</taxon>
        <taxon>Solirubrobacter</taxon>
    </lineage>
</organism>
<evidence type="ECO:0008006" key="4">
    <source>
        <dbReference type="Google" id="ProtNLM"/>
    </source>
</evidence>
<evidence type="ECO:0000313" key="3">
    <source>
        <dbReference type="Proteomes" id="UP001147653"/>
    </source>
</evidence>
<comment type="caution">
    <text evidence="2">The sequence shown here is derived from an EMBL/GenBank/DDBJ whole genome shotgun (WGS) entry which is preliminary data.</text>
</comment>
<evidence type="ECO:0000313" key="2">
    <source>
        <dbReference type="EMBL" id="MDA0179454.1"/>
    </source>
</evidence>
<keyword evidence="1" id="KW-0732">Signal</keyword>
<dbReference type="AlphaFoldDB" id="A0A9X3N6Z4"/>
<dbReference type="EMBL" id="JAPDDP010000005">
    <property type="protein sequence ID" value="MDA0179454.1"/>
    <property type="molecule type" value="Genomic_DNA"/>
</dbReference>
<feature type="chain" id="PRO_5040734830" description="Secreted protein" evidence="1">
    <location>
        <begin position="23"/>
        <end position="132"/>
    </location>
</feature>
<reference evidence="2" key="1">
    <citation type="submission" date="2022-10" db="EMBL/GenBank/DDBJ databases">
        <title>The WGS of Solirubrobacter phytolaccae KCTC 29190.</title>
        <authorList>
            <person name="Jiang Z."/>
        </authorList>
    </citation>
    <scope>NUCLEOTIDE SEQUENCE</scope>
    <source>
        <strain evidence="2">KCTC 29190</strain>
    </source>
</reference>
<protein>
    <recommendedName>
        <fullName evidence="4">Secreted protein</fullName>
    </recommendedName>
</protein>
<keyword evidence="3" id="KW-1185">Reference proteome</keyword>
<gene>
    <name evidence="2" type="ORF">OJ997_04035</name>
</gene>
<feature type="signal peptide" evidence="1">
    <location>
        <begin position="1"/>
        <end position="22"/>
    </location>
</feature>
<name>A0A9X3N6Z4_9ACTN</name>
<sequence>MFRVCLVLSLAVLGLITASASAATTVMACGSKYRQHPSSCVVGSDGSTAGTARLSSLRWTGWSKNTATAKGRQSANHRERDGSLPRYRTTVQVSGLDFCDGRSYYTQIRFKTSWPDTRARYSEWLSLRTPCS</sequence>
<evidence type="ECO:0000256" key="1">
    <source>
        <dbReference type="SAM" id="SignalP"/>
    </source>
</evidence>
<dbReference type="PROSITE" id="PS51257">
    <property type="entry name" value="PROKAR_LIPOPROTEIN"/>
    <property type="match status" value="1"/>
</dbReference>
<accession>A0A9X3N6Z4</accession>
<dbReference type="Proteomes" id="UP001147653">
    <property type="component" value="Unassembled WGS sequence"/>
</dbReference>
<proteinExistence type="predicted"/>
<dbReference type="RefSeq" id="WP_270023732.1">
    <property type="nucleotide sequence ID" value="NZ_JAPDDP010000005.1"/>
</dbReference>